<dbReference type="InterPro" id="IPR036390">
    <property type="entry name" value="WH_DNA-bd_sf"/>
</dbReference>
<dbReference type="InterPro" id="IPR000524">
    <property type="entry name" value="Tscrpt_reg_HTH_GntR"/>
</dbReference>
<dbReference type="SUPFAM" id="SSF48008">
    <property type="entry name" value="GntR ligand-binding domain-like"/>
    <property type="match status" value="1"/>
</dbReference>
<evidence type="ECO:0000256" key="1">
    <source>
        <dbReference type="ARBA" id="ARBA00023015"/>
    </source>
</evidence>
<keyword evidence="1" id="KW-0805">Transcription regulation</keyword>
<dbReference type="Gene3D" id="1.20.120.530">
    <property type="entry name" value="GntR ligand-binding domain-like"/>
    <property type="match status" value="1"/>
</dbReference>
<evidence type="ECO:0000256" key="2">
    <source>
        <dbReference type="ARBA" id="ARBA00023125"/>
    </source>
</evidence>
<dbReference type="GO" id="GO:0003700">
    <property type="term" value="F:DNA-binding transcription factor activity"/>
    <property type="evidence" value="ECO:0007669"/>
    <property type="project" value="InterPro"/>
</dbReference>
<dbReference type="Pfam" id="PF07729">
    <property type="entry name" value="FCD"/>
    <property type="match status" value="1"/>
</dbReference>
<evidence type="ECO:0000256" key="3">
    <source>
        <dbReference type="ARBA" id="ARBA00023163"/>
    </source>
</evidence>
<evidence type="ECO:0000313" key="5">
    <source>
        <dbReference type="EMBL" id="RPE66629.1"/>
    </source>
</evidence>
<dbReference type="GO" id="GO:0003677">
    <property type="term" value="F:DNA binding"/>
    <property type="evidence" value="ECO:0007669"/>
    <property type="project" value="UniProtKB-KW"/>
</dbReference>
<dbReference type="PANTHER" id="PTHR43537">
    <property type="entry name" value="TRANSCRIPTIONAL REGULATOR, GNTR FAMILY"/>
    <property type="match status" value="1"/>
</dbReference>
<name>A0A3N4UHG6_9RHOB</name>
<dbReference type="PROSITE" id="PS50949">
    <property type="entry name" value="HTH_GNTR"/>
    <property type="match status" value="1"/>
</dbReference>
<evidence type="ECO:0000313" key="6">
    <source>
        <dbReference type="Proteomes" id="UP000269689"/>
    </source>
</evidence>
<dbReference type="SUPFAM" id="SSF46785">
    <property type="entry name" value="Winged helix' DNA-binding domain"/>
    <property type="match status" value="1"/>
</dbReference>
<gene>
    <name evidence="5" type="ORF">EDD53_2335</name>
</gene>
<keyword evidence="2" id="KW-0238">DNA-binding</keyword>
<accession>A0A3N4UHG6</accession>
<dbReference type="Pfam" id="PF00392">
    <property type="entry name" value="GntR"/>
    <property type="match status" value="1"/>
</dbReference>
<dbReference type="SMART" id="SM00895">
    <property type="entry name" value="FCD"/>
    <property type="match status" value="1"/>
</dbReference>
<dbReference type="InterPro" id="IPR008920">
    <property type="entry name" value="TF_FadR/GntR_C"/>
</dbReference>
<feature type="domain" description="HTH gntR-type" evidence="4">
    <location>
        <begin position="15"/>
        <end position="82"/>
    </location>
</feature>
<protein>
    <submittedName>
        <fullName evidence="5">GntR family transcriptional regulator</fullName>
    </submittedName>
</protein>
<dbReference type="AlphaFoldDB" id="A0A3N4UHG6"/>
<dbReference type="RefSeq" id="WP_170162748.1">
    <property type="nucleotide sequence ID" value="NZ_RKQK01000003.1"/>
</dbReference>
<keyword evidence="6" id="KW-1185">Reference proteome</keyword>
<dbReference type="EMBL" id="RKQK01000003">
    <property type="protein sequence ID" value="RPE66629.1"/>
    <property type="molecule type" value="Genomic_DNA"/>
</dbReference>
<sequence length="226" mass="25267">MSTTHSLNFTPVRHETIQGSVYEELRTMLMTGKFLPGQALKIADLAHTFGTSAQPVRESIRQLVAEHALDASANRSARVPKLSNVQLEDLRRTRLALESLAAELAATQVTPDQIAHLEKILDDELSSDENRDIISSISRNLDFHFSLYRYSKSEVLPPLIESLWMRIGPNIRTAAEYFDAREGRGAEMHIQLIAALKAKDGAGARLAIENDINRFFDLIAEISQQD</sequence>
<evidence type="ECO:0000259" key="4">
    <source>
        <dbReference type="PROSITE" id="PS50949"/>
    </source>
</evidence>
<comment type="caution">
    <text evidence="5">The sequence shown here is derived from an EMBL/GenBank/DDBJ whole genome shotgun (WGS) entry which is preliminary data.</text>
</comment>
<proteinExistence type="predicted"/>
<dbReference type="Gene3D" id="1.10.10.10">
    <property type="entry name" value="Winged helix-like DNA-binding domain superfamily/Winged helix DNA-binding domain"/>
    <property type="match status" value="1"/>
</dbReference>
<dbReference type="PANTHER" id="PTHR43537:SF39">
    <property type="entry name" value="HTH-TYPE TRANSCRIPTIONAL REGULATOR MCBR"/>
    <property type="match status" value="1"/>
</dbReference>
<organism evidence="5 6">
    <name type="scientific">Pacificibacter maritimus</name>
    <dbReference type="NCBI Taxonomy" id="762213"/>
    <lineage>
        <taxon>Bacteria</taxon>
        <taxon>Pseudomonadati</taxon>
        <taxon>Pseudomonadota</taxon>
        <taxon>Alphaproteobacteria</taxon>
        <taxon>Rhodobacterales</taxon>
        <taxon>Roseobacteraceae</taxon>
        <taxon>Pacificibacter</taxon>
    </lineage>
</organism>
<reference evidence="5 6" key="1">
    <citation type="submission" date="2018-11" db="EMBL/GenBank/DDBJ databases">
        <title>Genomic Encyclopedia of Type Strains, Phase IV (KMG-IV): sequencing the most valuable type-strain genomes for metagenomic binning, comparative biology and taxonomic classification.</title>
        <authorList>
            <person name="Goeker M."/>
        </authorList>
    </citation>
    <scope>NUCLEOTIDE SEQUENCE [LARGE SCALE GENOMIC DNA]</scope>
    <source>
        <strain evidence="5 6">DSM 104731</strain>
    </source>
</reference>
<dbReference type="InterPro" id="IPR011711">
    <property type="entry name" value="GntR_C"/>
</dbReference>
<keyword evidence="3" id="KW-0804">Transcription</keyword>
<dbReference type="InterPro" id="IPR036388">
    <property type="entry name" value="WH-like_DNA-bd_sf"/>
</dbReference>
<dbReference type="Proteomes" id="UP000269689">
    <property type="component" value="Unassembled WGS sequence"/>
</dbReference>
<dbReference type="SMART" id="SM00345">
    <property type="entry name" value="HTH_GNTR"/>
    <property type="match status" value="1"/>
</dbReference>